<sequence length="114" mass="13104">MIDSAASSRRYSNLVVMDVVLSVNELLHRAFYTVAYLGIIINYLTFRVATTSTLRNWRSCHAVAERLVFSFRVRHVSKLCSYLQLLLAKLSCPWLPSVLLNVSVRPRSFDDRQP</sequence>
<reference evidence="2" key="1">
    <citation type="submission" date="2020-06" db="EMBL/GenBank/DDBJ databases">
        <title>WGS assembly of Ceratodon purpureus strain R40.</title>
        <authorList>
            <person name="Carey S.B."/>
            <person name="Jenkins J."/>
            <person name="Shu S."/>
            <person name="Lovell J.T."/>
            <person name="Sreedasyam A."/>
            <person name="Maumus F."/>
            <person name="Tiley G.P."/>
            <person name="Fernandez-Pozo N."/>
            <person name="Barry K."/>
            <person name="Chen C."/>
            <person name="Wang M."/>
            <person name="Lipzen A."/>
            <person name="Daum C."/>
            <person name="Saski C.A."/>
            <person name="Payton A.C."/>
            <person name="Mcbreen J.C."/>
            <person name="Conrad R.E."/>
            <person name="Kollar L.M."/>
            <person name="Olsson S."/>
            <person name="Huttunen S."/>
            <person name="Landis J.B."/>
            <person name="Wickett N.J."/>
            <person name="Johnson M.G."/>
            <person name="Rensing S.A."/>
            <person name="Grimwood J."/>
            <person name="Schmutz J."/>
            <person name="Mcdaniel S.F."/>
        </authorList>
    </citation>
    <scope>NUCLEOTIDE SEQUENCE</scope>
    <source>
        <strain evidence="2">R40</strain>
    </source>
</reference>
<keyword evidence="1" id="KW-0472">Membrane</keyword>
<protein>
    <submittedName>
        <fullName evidence="2">Uncharacterized protein</fullName>
    </submittedName>
</protein>
<name>A0A8T0J0V3_CERPU</name>
<proteinExistence type="predicted"/>
<accession>A0A8T0J0V3</accession>
<evidence type="ECO:0000313" key="2">
    <source>
        <dbReference type="EMBL" id="KAG0589570.1"/>
    </source>
</evidence>
<gene>
    <name evidence="2" type="ORF">KC19_1G030500</name>
</gene>
<organism evidence="2 3">
    <name type="scientific">Ceratodon purpureus</name>
    <name type="common">Fire moss</name>
    <name type="synonym">Dicranum purpureum</name>
    <dbReference type="NCBI Taxonomy" id="3225"/>
    <lineage>
        <taxon>Eukaryota</taxon>
        <taxon>Viridiplantae</taxon>
        <taxon>Streptophyta</taxon>
        <taxon>Embryophyta</taxon>
        <taxon>Bryophyta</taxon>
        <taxon>Bryophytina</taxon>
        <taxon>Bryopsida</taxon>
        <taxon>Dicranidae</taxon>
        <taxon>Pseudoditrichales</taxon>
        <taxon>Ditrichaceae</taxon>
        <taxon>Ceratodon</taxon>
    </lineage>
</organism>
<evidence type="ECO:0000256" key="1">
    <source>
        <dbReference type="SAM" id="Phobius"/>
    </source>
</evidence>
<comment type="caution">
    <text evidence="2">The sequence shown here is derived from an EMBL/GenBank/DDBJ whole genome shotgun (WGS) entry which is preliminary data.</text>
</comment>
<keyword evidence="1" id="KW-1133">Transmembrane helix</keyword>
<keyword evidence="1" id="KW-0812">Transmembrane</keyword>
<evidence type="ECO:0000313" key="3">
    <source>
        <dbReference type="Proteomes" id="UP000822688"/>
    </source>
</evidence>
<dbReference type="AlphaFoldDB" id="A0A8T0J0V3"/>
<dbReference type="EMBL" id="CM026421">
    <property type="protein sequence ID" value="KAG0589570.1"/>
    <property type="molecule type" value="Genomic_DNA"/>
</dbReference>
<keyword evidence="3" id="KW-1185">Reference proteome</keyword>
<dbReference type="Proteomes" id="UP000822688">
    <property type="component" value="Chromosome 1"/>
</dbReference>
<feature type="transmembrane region" description="Helical" evidence="1">
    <location>
        <begin position="30"/>
        <end position="49"/>
    </location>
</feature>